<dbReference type="InterPro" id="IPR000182">
    <property type="entry name" value="GNAT_dom"/>
</dbReference>
<evidence type="ECO:0000256" key="3">
    <source>
        <dbReference type="ARBA" id="ARBA00022967"/>
    </source>
</evidence>
<dbReference type="GO" id="GO:0016747">
    <property type="term" value="F:acyltransferase activity, transferring groups other than amino-acyl groups"/>
    <property type="evidence" value="ECO:0007669"/>
    <property type="project" value="InterPro"/>
</dbReference>
<dbReference type="AlphaFoldDB" id="A0A5Q3CXS5"/>
<keyword evidence="3 5" id="KW-1278">Translocase</keyword>
<dbReference type="GO" id="GO:0051287">
    <property type="term" value="F:NAD binding"/>
    <property type="evidence" value="ECO:0007669"/>
    <property type="project" value="InterPro"/>
</dbReference>
<dbReference type="PANTHER" id="PTHR11993:SF10">
    <property type="entry name" value="NADH DEHYDROGENASE [UBIQUINONE] IRON-SULFUR PROTEIN 2, MITOCHONDRIAL"/>
    <property type="match status" value="1"/>
</dbReference>
<dbReference type="Gene3D" id="3.40.630.30">
    <property type="match status" value="1"/>
</dbReference>
<keyword evidence="2 5" id="KW-0813">Transport</keyword>
<evidence type="ECO:0000256" key="1">
    <source>
        <dbReference type="ARBA" id="ARBA00005769"/>
    </source>
</evidence>
<dbReference type="Pfam" id="PF00346">
    <property type="entry name" value="Complex1_49kDa"/>
    <property type="match status" value="1"/>
</dbReference>
<dbReference type="InterPro" id="IPR022885">
    <property type="entry name" value="NDH1_su_D/H"/>
</dbReference>
<accession>A0A5Q3CXS5</accession>
<dbReference type="PROSITE" id="PS51186">
    <property type="entry name" value="GNAT"/>
    <property type="match status" value="1"/>
</dbReference>
<dbReference type="SUPFAM" id="SSF56762">
    <property type="entry name" value="HydB/Nqo4-like"/>
    <property type="match status" value="1"/>
</dbReference>
<gene>
    <name evidence="6" type="ORF">C2S_11811</name>
</gene>
<dbReference type="Proteomes" id="UP000760494">
    <property type="component" value="Unassembled WGS sequence"/>
</dbReference>
<comment type="caution">
    <text evidence="6">The sequence shown here is derived from an EMBL/GenBank/DDBJ whole genome shotgun (WGS) entry which is preliminary data.</text>
</comment>
<dbReference type="NCBIfam" id="TIGR01962">
    <property type="entry name" value="NuoD"/>
    <property type="match status" value="1"/>
</dbReference>
<evidence type="ECO:0000256" key="4">
    <source>
        <dbReference type="ARBA" id="ARBA00023027"/>
    </source>
</evidence>
<dbReference type="PANTHER" id="PTHR11993">
    <property type="entry name" value="NADH-UBIQUINONE OXIDOREDUCTASE 49 KDA SUBUNIT"/>
    <property type="match status" value="1"/>
</dbReference>
<dbReference type="EMBL" id="CABFJX010000403">
    <property type="protein sequence ID" value="VTT80525.1"/>
    <property type="molecule type" value="Genomic_DNA"/>
</dbReference>
<dbReference type="InterPro" id="IPR016181">
    <property type="entry name" value="Acyl_CoA_acyltransferase"/>
</dbReference>
<reference evidence="6" key="1">
    <citation type="submission" date="2019-05" db="EMBL/GenBank/DDBJ databases">
        <authorList>
            <person name="Piombo E."/>
        </authorList>
    </citation>
    <scope>NUCLEOTIDE SEQUENCE</scope>
    <source>
        <strain evidence="6">C2S</strain>
    </source>
</reference>
<dbReference type="GO" id="GO:0006120">
    <property type="term" value="P:mitochondrial electron transport, NADH to ubiquinone"/>
    <property type="evidence" value="ECO:0007669"/>
    <property type="project" value="TreeGrafter"/>
</dbReference>
<dbReference type="FunFam" id="1.10.645.10:FF:000005">
    <property type="entry name" value="NADH-quinone oxidoreductase subunit D"/>
    <property type="match status" value="1"/>
</dbReference>
<dbReference type="HAMAP" id="MF_01358">
    <property type="entry name" value="NDH1_NuoD"/>
    <property type="match status" value="1"/>
</dbReference>
<dbReference type="Pfam" id="PF13302">
    <property type="entry name" value="Acetyltransf_3"/>
    <property type="match status" value="1"/>
</dbReference>
<dbReference type="GO" id="GO:0005739">
    <property type="term" value="C:mitochondrion"/>
    <property type="evidence" value="ECO:0007669"/>
    <property type="project" value="GOC"/>
</dbReference>
<dbReference type="InterPro" id="IPR001135">
    <property type="entry name" value="NADH_Q_OxRdtase_suD"/>
</dbReference>
<dbReference type="InterPro" id="IPR014029">
    <property type="entry name" value="NADH_UbQ_OxRdtase_49kDa_CS"/>
</dbReference>
<dbReference type="InterPro" id="IPR029014">
    <property type="entry name" value="NiFe-Hase_large"/>
</dbReference>
<dbReference type="GO" id="GO:0048038">
    <property type="term" value="F:quinone binding"/>
    <property type="evidence" value="ECO:0007669"/>
    <property type="project" value="InterPro"/>
</dbReference>
<dbReference type="SUPFAM" id="SSF55729">
    <property type="entry name" value="Acyl-CoA N-acyltransferases (Nat)"/>
    <property type="match status" value="1"/>
</dbReference>
<keyword evidence="4 5" id="KW-0520">NAD</keyword>
<evidence type="ECO:0000313" key="7">
    <source>
        <dbReference type="Proteomes" id="UP000760494"/>
    </source>
</evidence>
<sequence>MASTRKLTAVSSTCEEPGAKILETQRLILRRFYPSDAEVMSQAADNESISKNLRDGFPSPYTLAAALSFINNIANNFDGAGQHCGIFVKANTPENPSSEPVFIGTIGMMAKNDVYFRTWEMGYWLAETAWGKGYATEAAKALIRWCFETWPDLNRIEACANGGNKASQNVLRKVGLVEEGTRRGAVCKNGEILDEVLFGLLRSELGPLGRLYTSRLTNGRSLSALHTMASLRLASRGAKSLCMRPATFAARPFSTTCLRKYAAAAEPVGTRLVPVDEDFSSAQDAYGLSKPRKAGTRKSRENSVQDRKVRHYTVNFGPQHPAAHGVLRLILELNGEEIVRADPHVGLLHRGTEKLIEYKTYLQALPYFDRLDYVSMMTNEQCFSLAVEKLLNVEIPERAKFIRTLFGEITRILNHLMSVLSHAMDVGALTPFLWGFEEREKLMEFYERVSGARLHAAYVRPGGVHQDIPVGLLDDIYQWATQFGDRIDETEEMLTDNRIWIERLRGVGVVPATEALNLSFTGVMLRGSGVPFDVRKNQPYDAYDQVEFDVPVGTNGDCYDRYLCRMEEFRQSLRIIHQCLNKMPAGPVRVEDYKVSPPPRSAMKENMEALIHHFLLYTKGYAVPPGETYSAIEAPKGEMGVYVVSDGSERPYRCHIRAPGFAHLGGFDHVSKGHLLADAVAVIGTMDLVFGEVDR</sequence>
<name>A0A5Q3CXS5_FUSFU</name>
<dbReference type="PROSITE" id="PS00535">
    <property type="entry name" value="COMPLEX1_49K"/>
    <property type="match status" value="1"/>
</dbReference>
<proteinExistence type="inferred from homology"/>
<dbReference type="Gene3D" id="1.10.645.10">
    <property type="entry name" value="Cytochrome-c3 Hydrogenase, chain B"/>
    <property type="match status" value="1"/>
</dbReference>
<protein>
    <submittedName>
        <fullName evidence="6">Uncharacterized protein</fullName>
    </submittedName>
</protein>
<dbReference type="NCBIfam" id="NF004739">
    <property type="entry name" value="PRK06075.1"/>
    <property type="match status" value="1"/>
</dbReference>
<evidence type="ECO:0000256" key="5">
    <source>
        <dbReference type="RuleBase" id="RU003685"/>
    </source>
</evidence>
<organism evidence="6 7">
    <name type="scientific">Fusarium fujikuroi</name>
    <name type="common">Bakanae and foot rot disease fungus</name>
    <name type="synonym">Gibberella fujikuroi</name>
    <dbReference type="NCBI Taxonomy" id="5127"/>
    <lineage>
        <taxon>Eukaryota</taxon>
        <taxon>Fungi</taxon>
        <taxon>Dikarya</taxon>
        <taxon>Ascomycota</taxon>
        <taxon>Pezizomycotina</taxon>
        <taxon>Sordariomycetes</taxon>
        <taxon>Hypocreomycetidae</taxon>
        <taxon>Hypocreales</taxon>
        <taxon>Nectriaceae</taxon>
        <taxon>Fusarium</taxon>
        <taxon>Fusarium fujikuroi species complex</taxon>
    </lineage>
</organism>
<comment type="similarity">
    <text evidence="1 5">Belongs to the complex I 49 kDa subunit family.</text>
</comment>
<dbReference type="GO" id="GO:0016651">
    <property type="term" value="F:oxidoreductase activity, acting on NAD(P)H"/>
    <property type="evidence" value="ECO:0007669"/>
    <property type="project" value="InterPro"/>
</dbReference>
<evidence type="ECO:0000313" key="6">
    <source>
        <dbReference type="EMBL" id="VTT80525.1"/>
    </source>
</evidence>
<evidence type="ECO:0000256" key="2">
    <source>
        <dbReference type="ARBA" id="ARBA00022448"/>
    </source>
</evidence>